<reference evidence="2 3" key="1">
    <citation type="submission" date="2019-02" db="EMBL/GenBank/DDBJ databases">
        <title>Deep-cultivation of Planctomycetes and their phenomic and genomic characterization uncovers novel biology.</title>
        <authorList>
            <person name="Wiegand S."/>
            <person name="Jogler M."/>
            <person name="Boedeker C."/>
            <person name="Pinto D."/>
            <person name="Vollmers J."/>
            <person name="Rivas-Marin E."/>
            <person name="Kohn T."/>
            <person name="Peeters S.H."/>
            <person name="Heuer A."/>
            <person name="Rast P."/>
            <person name="Oberbeckmann S."/>
            <person name="Bunk B."/>
            <person name="Jeske O."/>
            <person name="Meyerdierks A."/>
            <person name="Storesund J.E."/>
            <person name="Kallscheuer N."/>
            <person name="Luecker S."/>
            <person name="Lage O.M."/>
            <person name="Pohl T."/>
            <person name="Merkel B.J."/>
            <person name="Hornburger P."/>
            <person name="Mueller R.-W."/>
            <person name="Bruemmer F."/>
            <person name="Labrenz M."/>
            <person name="Spormann A.M."/>
            <person name="Op Den Camp H."/>
            <person name="Overmann J."/>
            <person name="Amann R."/>
            <person name="Jetten M.S.M."/>
            <person name="Mascher T."/>
            <person name="Medema M.H."/>
            <person name="Devos D.P."/>
            <person name="Kaster A.-K."/>
            <person name="Ovreas L."/>
            <person name="Rohde M."/>
            <person name="Galperin M.Y."/>
            <person name="Jogler C."/>
        </authorList>
    </citation>
    <scope>NUCLEOTIDE SEQUENCE [LARGE SCALE GENOMIC DNA]</scope>
    <source>
        <strain evidence="2 3">Mal64</strain>
    </source>
</reference>
<keyword evidence="3" id="KW-1185">Reference proteome</keyword>
<feature type="compositionally biased region" description="Polar residues" evidence="1">
    <location>
        <begin position="54"/>
        <end position="63"/>
    </location>
</feature>
<protein>
    <submittedName>
        <fullName evidence="2">Uncharacterized protein</fullName>
    </submittedName>
</protein>
<feature type="region of interest" description="Disordered" evidence="1">
    <location>
        <begin position="1"/>
        <end position="20"/>
    </location>
</feature>
<comment type="caution">
    <text evidence="2">The sequence shown here is derived from an EMBL/GenBank/DDBJ whole genome shotgun (WGS) entry which is preliminary data.</text>
</comment>
<gene>
    <name evidence="2" type="ORF">Mal64_02110</name>
</gene>
<proteinExistence type="predicted"/>
<dbReference type="AlphaFoldDB" id="A0A5C5ZSS7"/>
<dbReference type="EMBL" id="SJPQ01000001">
    <property type="protein sequence ID" value="TWT89831.1"/>
    <property type="molecule type" value="Genomic_DNA"/>
</dbReference>
<sequence length="63" mass="6684">MFSMPGCHSHQIAGPQFHQAGNLPGIGWRDNIDNYRGGAVLSGALTAPDPVRTQGDQTCSLPH</sequence>
<name>A0A5C5ZSS7_9BACT</name>
<evidence type="ECO:0000313" key="3">
    <source>
        <dbReference type="Proteomes" id="UP000315440"/>
    </source>
</evidence>
<dbReference type="Proteomes" id="UP000315440">
    <property type="component" value="Unassembled WGS sequence"/>
</dbReference>
<organism evidence="2 3">
    <name type="scientific">Pseudobythopirellula maris</name>
    <dbReference type="NCBI Taxonomy" id="2527991"/>
    <lineage>
        <taxon>Bacteria</taxon>
        <taxon>Pseudomonadati</taxon>
        <taxon>Planctomycetota</taxon>
        <taxon>Planctomycetia</taxon>
        <taxon>Pirellulales</taxon>
        <taxon>Lacipirellulaceae</taxon>
        <taxon>Pseudobythopirellula</taxon>
    </lineage>
</organism>
<evidence type="ECO:0000256" key="1">
    <source>
        <dbReference type="SAM" id="MobiDB-lite"/>
    </source>
</evidence>
<accession>A0A5C5ZSS7</accession>
<feature type="region of interest" description="Disordered" evidence="1">
    <location>
        <begin position="43"/>
        <end position="63"/>
    </location>
</feature>
<evidence type="ECO:0000313" key="2">
    <source>
        <dbReference type="EMBL" id="TWT89831.1"/>
    </source>
</evidence>